<reference evidence="2 3" key="1">
    <citation type="submission" date="2016-12" db="EMBL/GenBank/DDBJ databases">
        <authorList>
            <person name="Song W.-J."/>
            <person name="Kurnit D.M."/>
        </authorList>
    </citation>
    <scope>NUCLEOTIDE SEQUENCE [LARGE SCALE GENOMIC DNA]</scope>
    <source>
        <strain evidence="2 3">DSM 43162</strain>
    </source>
</reference>
<proteinExistence type="predicted"/>
<dbReference type="EMBL" id="FRDM01000011">
    <property type="protein sequence ID" value="SHN76930.1"/>
    <property type="molecule type" value="Genomic_DNA"/>
</dbReference>
<gene>
    <name evidence="2" type="ORF">SAMN05660350_02459</name>
</gene>
<dbReference type="Proteomes" id="UP000184428">
    <property type="component" value="Unassembled WGS sequence"/>
</dbReference>
<evidence type="ECO:0000256" key="1">
    <source>
        <dbReference type="SAM" id="MobiDB-lite"/>
    </source>
</evidence>
<organism evidence="2 3">
    <name type="scientific">Geodermatophilus obscurus</name>
    <dbReference type="NCBI Taxonomy" id="1861"/>
    <lineage>
        <taxon>Bacteria</taxon>
        <taxon>Bacillati</taxon>
        <taxon>Actinomycetota</taxon>
        <taxon>Actinomycetes</taxon>
        <taxon>Geodermatophilales</taxon>
        <taxon>Geodermatophilaceae</taxon>
        <taxon>Geodermatophilus</taxon>
    </lineage>
</organism>
<accession>A0A1M7U253</accession>
<evidence type="ECO:0000313" key="3">
    <source>
        <dbReference type="Proteomes" id="UP000184428"/>
    </source>
</evidence>
<protein>
    <submittedName>
        <fullName evidence="2">Uncharacterized protein</fullName>
    </submittedName>
</protein>
<name>A0A1M7U253_9ACTN</name>
<dbReference type="AlphaFoldDB" id="A0A1M7U253"/>
<feature type="region of interest" description="Disordered" evidence="1">
    <location>
        <begin position="109"/>
        <end position="131"/>
    </location>
</feature>
<evidence type="ECO:0000313" key="2">
    <source>
        <dbReference type="EMBL" id="SHN76930.1"/>
    </source>
</evidence>
<sequence length="131" mass="14085">MLIRGVHTAAWFSIESCVGYLLWAGATGRSDRRAGVAAAVVAGECLVFAADGFRCPLTGLAERAGATSGSVTDIYLPAWFARNLPAIHVPLLVLIGWFHRRTLHRRRVQRREASGPAIQRGRRGAPALAAP</sequence>